<reference evidence="1" key="1">
    <citation type="submission" date="2018-05" db="EMBL/GenBank/DDBJ databases">
        <authorList>
            <person name="Lanie J.A."/>
            <person name="Ng W.-L."/>
            <person name="Kazmierczak K.M."/>
            <person name="Andrzejewski T.M."/>
            <person name="Davidsen T.M."/>
            <person name="Wayne K.J."/>
            <person name="Tettelin H."/>
            <person name="Glass J.I."/>
            <person name="Rusch D."/>
            <person name="Podicherti R."/>
            <person name="Tsui H.-C.T."/>
            <person name="Winkler M.E."/>
        </authorList>
    </citation>
    <scope>NUCLEOTIDE SEQUENCE</scope>
</reference>
<evidence type="ECO:0008006" key="2">
    <source>
        <dbReference type="Google" id="ProtNLM"/>
    </source>
</evidence>
<dbReference type="EMBL" id="UINC01017059">
    <property type="protein sequence ID" value="SVA70526.1"/>
    <property type="molecule type" value="Genomic_DNA"/>
</dbReference>
<evidence type="ECO:0000313" key="1">
    <source>
        <dbReference type="EMBL" id="SVA70526.1"/>
    </source>
</evidence>
<organism evidence="1">
    <name type="scientific">marine metagenome</name>
    <dbReference type="NCBI Taxonomy" id="408172"/>
    <lineage>
        <taxon>unclassified sequences</taxon>
        <taxon>metagenomes</taxon>
        <taxon>ecological metagenomes</taxon>
    </lineage>
</organism>
<gene>
    <name evidence="1" type="ORF">METZ01_LOCUS123380</name>
</gene>
<accession>A0A381Y0B6</accession>
<protein>
    <recommendedName>
        <fullName evidence="2">Phytase-like domain-containing protein</fullName>
    </recommendedName>
</protein>
<dbReference type="AlphaFoldDB" id="A0A381Y0B6"/>
<proteinExistence type="predicted"/>
<sequence>MLGLLTFVNMCNKNILFDDRSIIHYIILIIVSTTAFTMGQNEWVQLHDDPEFTISGVAQFNNGYIVVHDNKIMGQARVSFINNKNEFNQLVWPQNTLPYDLEGLARLPDSENQFIMMESTGTCYRVLIDSAHFKITIINIFELPMLKEDMNLEGINVFKNDSYYKIAYGDRGSNIKESILFTADYNPSTDSISNIDTYTINLPQPEYHKRNIADLAIDNRSILWTSATSDPGDNGPFETVLYKLGEFNPAGKFSQYKNNKSSFSFSGQKVEAMVFYKSQLILMTDNENFGSTFYALDISPLK</sequence>
<name>A0A381Y0B6_9ZZZZ</name>